<keyword evidence="12" id="KW-1185">Reference proteome</keyword>
<dbReference type="SUPFAM" id="SSF53448">
    <property type="entry name" value="Nucleotide-diphospho-sugar transferases"/>
    <property type="match status" value="1"/>
</dbReference>
<evidence type="ECO:0000256" key="8">
    <source>
        <dbReference type="ARBA" id="ARBA00023136"/>
    </source>
</evidence>
<proteinExistence type="inferred from homology"/>
<feature type="transmembrane region" description="Helical" evidence="9">
    <location>
        <begin position="559"/>
        <end position="585"/>
    </location>
</feature>
<feature type="transmembrane region" description="Helical" evidence="9">
    <location>
        <begin position="430"/>
        <end position="450"/>
    </location>
</feature>
<dbReference type="EMBL" id="WUUS01000004">
    <property type="protein sequence ID" value="MXR41220.1"/>
    <property type="molecule type" value="Genomic_DNA"/>
</dbReference>
<accession>A0A6B0SZ17</accession>
<keyword evidence="6 9" id="KW-0812">Transmembrane</keyword>
<dbReference type="GO" id="GO:0005886">
    <property type="term" value="C:plasma membrane"/>
    <property type="evidence" value="ECO:0007669"/>
    <property type="project" value="UniProtKB-SubCell"/>
</dbReference>
<evidence type="ECO:0000256" key="4">
    <source>
        <dbReference type="ARBA" id="ARBA00022676"/>
    </source>
</evidence>
<dbReference type="GO" id="GO:0016757">
    <property type="term" value="F:glycosyltransferase activity"/>
    <property type="evidence" value="ECO:0007669"/>
    <property type="project" value="UniProtKB-KW"/>
</dbReference>
<keyword evidence="7 9" id="KW-1133">Transmembrane helix</keyword>
<dbReference type="Gene3D" id="3.90.550.10">
    <property type="entry name" value="Spore Coat Polysaccharide Biosynthesis Protein SpsA, Chain A"/>
    <property type="match status" value="1"/>
</dbReference>
<evidence type="ECO:0000256" key="1">
    <source>
        <dbReference type="ARBA" id="ARBA00004651"/>
    </source>
</evidence>
<keyword evidence="3" id="KW-1003">Cell membrane</keyword>
<dbReference type="PANTHER" id="PTHR10859">
    <property type="entry name" value="GLYCOSYL TRANSFERASE"/>
    <property type="match status" value="1"/>
</dbReference>
<keyword evidence="5" id="KW-0808">Transferase</keyword>
<evidence type="ECO:0000256" key="3">
    <source>
        <dbReference type="ARBA" id="ARBA00022475"/>
    </source>
</evidence>
<feature type="transmembrane region" description="Helical" evidence="9">
    <location>
        <begin position="499"/>
        <end position="521"/>
    </location>
</feature>
<comment type="caution">
    <text evidence="11">The sequence shown here is derived from an EMBL/GenBank/DDBJ whole genome shotgun (WGS) entry which is preliminary data.</text>
</comment>
<evidence type="ECO:0000256" key="5">
    <source>
        <dbReference type="ARBA" id="ARBA00022679"/>
    </source>
</evidence>
<dbReference type="Pfam" id="PF00535">
    <property type="entry name" value="Glycos_transf_2"/>
    <property type="match status" value="1"/>
</dbReference>
<feature type="transmembrane region" description="Helical" evidence="9">
    <location>
        <begin position="299"/>
        <end position="317"/>
    </location>
</feature>
<evidence type="ECO:0000256" key="7">
    <source>
        <dbReference type="ARBA" id="ARBA00022989"/>
    </source>
</evidence>
<dbReference type="InterPro" id="IPR001173">
    <property type="entry name" value="Glyco_trans_2-like"/>
</dbReference>
<reference evidence="11 12" key="1">
    <citation type="submission" date="2019-12" db="EMBL/GenBank/DDBJ databases">
        <title>Isolation and characterization of three novel carbon monoxide-oxidizing members of Halobacteria from salione crusts and soils.</title>
        <authorList>
            <person name="Myers M.R."/>
            <person name="King G.M."/>
        </authorList>
    </citation>
    <scope>NUCLEOTIDE SEQUENCE [LARGE SCALE GENOMIC DNA]</scope>
    <source>
        <strain evidence="11 12">WSA2</strain>
    </source>
</reference>
<organism evidence="11 12">
    <name type="scientific">Halobaculum saliterrae</name>
    <dbReference type="NCBI Taxonomy" id="2073113"/>
    <lineage>
        <taxon>Archaea</taxon>
        <taxon>Methanobacteriati</taxon>
        <taxon>Methanobacteriota</taxon>
        <taxon>Stenosarchaea group</taxon>
        <taxon>Halobacteria</taxon>
        <taxon>Halobacteriales</taxon>
        <taxon>Haloferacaceae</taxon>
        <taxon>Halobaculum</taxon>
    </lineage>
</organism>
<dbReference type="Proteomes" id="UP000437065">
    <property type="component" value="Unassembled WGS sequence"/>
</dbReference>
<dbReference type="AlphaFoldDB" id="A0A6B0SZ17"/>
<keyword evidence="4" id="KW-0328">Glycosyltransferase</keyword>
<sequence>MSSPDGRPGSASDGGDAADAVDRTRVSVVLPAYNEAATIEGTVRTTIEALEEFLPRDAFEVIVAEDGCEDRTPEIADRLAREDDRVKHFHSDRRLGRGGALEFAFERAAGDTLVYFDTDLATDMRHLEELVAKIDREGYDVATGSRWIPGDEADRPAKRGVPSRGFNLLVRTVLRSTVRDHQCGFKALSRESFAELHDAVEDDHWFWDTELLVRAQRRGLRVAEFPVEWEPKGDSKVDLVRDVFGMGSQIVRLWWQLSVSSRITRTRTVAAGAVLTVAALALMTVYLDPSAVLDAFRDADPVPVAAATLVYLVSWPLRGLRYRDILEELGYREKLGFLTGAVFISQTGNLVFPARAGDAVRAYVVKARRGIPYPTGFASLAAERVFDLLTITAMAGAVLAGLLATDGTGAVATAVSGNVPGVPPAAVSRAIQVAAAIGVVAVVSLLLIVATARSDRNYVRAAVSRFSSDSYVDYVAGVIEEFAAGVQTVAGTRASFVRVGGVSVVVWSLDVATALLVLAAFPGATDAMTLTQLVVVGFFAVSVGNLAKVLPLSPGGIGLYEAAFTALVVGLGGVPAAVAFAAAVLDHAVKNAVTVVGGVASMVGLNVSLTDAVDETSELDEEAELEGAEFPNDD</sequence>
<dbReference type="InterPro" id="IPR022791">
    <property type="entry name" value="L-PG_synthase/AglD"/>
</dbReference>
<evidence type="ECO:0000256" key="9">
    <source>
        <dbReference type="SAM" id="Phobius"/>
    </source>
</evidence>
<evidence type="ECO:0000259" key="10">
    <source>
        <dbReference type="Pfam" id="PF00535"/>
    </source>
</evidence>
<feature type="transmembrane region" description="Helical" evidence="9">
    <location>
        <begin position="268"/>
        <end position="287"/>
    </location>
</feature>
<dbReference type="RefSeq" id="WP_159665204.1">
    <property type="nucleotide sequence ID" value="NZ_WUUS01000004.1"/>
</dbReference>
<comment type="subcellular location">
    <subcellularLocation>
        <location evidence="1">Cell membrane</location>
        <topology evidence="1">Multi-pass membrane protein</topology>
    </subcellularLocation>
</comment>
<evidence type="ECO:0000313" key="12">
    <source>
        <dbReference type="Proteomes" id="UP000437065"/>
    </source>
</evidence>
<feature type="domain" description="Glycosyltransferase 2-like" evidence="10">
    <location>
        <begin position="27"/>
        <end position="195"/>
    </location>
</feature>
<dbReference type="OrthoDB" id="351177at2157"/>
<keyword evidence="8 9" id="KW-0472">Membrane</keyword>
<evidence type="ECO:0000313" key="11">
    <source>
        <dbReference type="EMBL" id="MXR41220.1"/>
    </source>
</evidence>
<dbReference type="NCBIfam" id="TIGR00374">
    <property type="entry name" value="flippase-like domain"/>
    <property type="match status" value="1"/>
</dbReference>
<evidence type="ECO:0000256" key="6">
    <source>
        <dbReference type="ARBA" id="ARBA00022692"/>
    </source>
</evidence>
<dbReference type="InterPro" id="IPR029044">
    <property type="entry name" value="Nucleotide-diphossugar_trans"/>
</dbReference>
<dbReference type="PANTHER" id="PTHR10859:SF105">
    <property type="entry name" value="DOLICHYL-PHOSPHATE BETA-D-MANNOSYLTRANSFERASE"/>
    <property type="match status" value="1"/>
</dbReference>
<feature type="transmembrane region" description="Helical" evidence="9">
    <location>
        <begin position="385"/>
        <end position="404"/>
    </location>
</feature>
<dbReference type="InterPro" id="IPR035518">
    <property type="entry name" value="DPG_synthase"/>
</dbReference>
<evidence type="ECO:0000256" key="2">
    <source>
        <dbReference type="ARBA" id="ARBA00006739"/>
    </source>
</evidence>
<feature type="transmembrane region" description="Helical" evidence="9">
    <location>
        <begin position="527"/>
        <end position="547"/>
    </location>
</feature>
<protein>
    <submittedName>
        <fullName evidence="11">Flippase-like domain-containing protein</fullName>
    </submittedName>
</protein>
<dbReference type="GO" id="GO:0006487">
    <property type="term" value="P:protein N-linked glycosylation"/>
    <property type="evidence" value="ECO:0007669"/>
    <property type="project" value="TreeGrafter"/>
</dbReference>
<comment type="similarity">
    <text evidence="2">Belongs to the glycosyltransferase 2 family.</text>
</comment>
<gene>
    <name evidence="11" type="ORF">GRX01_07700</name>
</gene>
<dbReference type="CDD" id="cd04188">
    <property type="entry name" value="DPG_synthase"/>
    <property type="match status" value="1"/>
</dbReference>
<dbReference type="Pfam" id="PF03706">
    <property type="entry name" value="LPG_synthase_TM"/>
    <property type="match status" value="1"/>
</dbReference>
<name>A0A6B0SZ17_9EURY</name>